<gene>
    <name evidence="7" type="ORF">WS67_21695</name>
</gene>
<dbReference type="GO" id="GO:0008443">
    <property type="term" value="F:phosphofructokinase activity"/>
    <property type="evidence" value="ECO:0007669"/>
    <property type="project" value="TreeGrafter"/>
</dbReference>
<feature type="domain" description="Carbohydrate kinase PfkB" evidence="6">
    <location>
        <begin position="32"/>
        <end position="257"/>
    </location>
</feature>
<dbReference type="InterPro" id="IPR002173">
    <property type="entry name" value="Carboh/pur_kinase_PfkB_CS"/>
</dbReference>
<keyword evidence="5" id="KW-0067">ATP-binding</keyword>
<dbReference type="InterPro" id="IPR029056">
    <property type="entry name" value="Ribokinase-like"/>
</dbReference>
<dbReference type="GO" id="GO:0005524">
    <property type="term" value="F:ATP binding"/>
    <property type="evidence" value="ECO:0007669"/>
    <property type="project" value="UniProtKB-KW"/>
</dbReference>
<dbReference type="PROSITE" id="PS00584">
    <property type="entry name" value="PFKB_KINASES_2"/>
    <property type="match status" value="1"/>
</dbReference>
<reference evidence="7 8" key="1">
    <citation type="submission" date="2015-11" db="EMBL/GenBank/DDBJ databases">
        <title>Expanding the genomic diversity of Burkholderia species for the development of highly accurate diagnostics.</title>
        <authorList>
            <person name="Sahl J."/>
            <person name="Keim P."/>
            <person name="Wagner D."/>
        </authorList>
    </citation>
    <scope>NUCLEOTIDE SEQUENCE [LARGE SCALE GENOMIC DNA]</scope>
    <source>
        <strain evidence="7 8">TSV85</strain>
    </source>
</reference>
<dbReference type="AlphaFoldDB" id="A0A118DLT7"/>
<proteinExistence type="inferred from homology"/>
<keyword evidence="2" id="KW-0808">Transferase</keyword>
<protein>
    <submittedName>
        <fullName evidence="7">1-phosphofructokinase</fullName>
    </submittedName>
</protein>
<dbReference type="PROSITE" id="PS00583">
    <property type="entry name" value="PFKB_KINASES_1"/>
    <property type="match status" value="1"/>
</dbReference>
<comment type="similarity">
    <text evidence="1">Belongs to the carbohydrate kinase PfkB family.</text>
</comment>
<evidence type="ECO:0000256" key="3">
    <source>
        <dbReference type="ARBA" id="ARBA00022741"/>
    </source>
</evidence>
<evidence type="ECO:0000256" key="2">
    <source>
        <dbReference type="ARBA" id="ARBA00022679"/>
    </source>
</evidence>
<dbReference type="CDD" id="cd01164">
    <property type="entry name" value="FruK_PfkB_like"/>
    <property type="match status" value="1"/>
</dbReference>
<sequence>MQPDAARVPAATPRATVVTVTPNPALDQTVRVANLTLGDVNRAESLEFNAGGKGVNVAGCLADYGIDTIATGLLGAQDSAVFDAMFADKGIADCFVRIAGRTRINVKLVDPARDETTDVNLATSRPTSGDVAALERRLAELAAPGRWFVLAGSLPLGVDASFYRRATRMLHDAGARVALDTSGAPLADALAAADPRELPDLVKPNLAELEAALGRTLGDDDGAIARAACELVARGIGYVAVSLGARGALGVTASGEAEKAGAAAAWHAQAPLDARAASSAAQASLPAPVAAAAGQTVASTATAVAAAAATAADSAAASPPRRAAPVTFECFRATPPRVRVASTVGAGDAFVAGLVASLTEARTWCDAGRRASAFAAAKLARVGPHLPDRATLDALSAQVEVERFTLTASADGVVVDL</sequence>
<keyword evidence="3" id="KW-0547">Nucleotide-binding</keyword>
<dbReference type="InterPro" id="IPR011611">
    <property type="entry name" value="PfkB_dom"/>
</dbReference>
<dbReference type="PANTHER" id="PTHR46566:SF5">
    <property type="entry name" value="1-PHOSPHOFRUCTOKINASE"/>
    <property type="match status" value="1"/>
</dbReference>
<comment type="caution">
    <text evidence="7">The sequence shown here is derived from an EMBL/GenBank/DDBJ whole genome shotgun (WGS) entry which is preliminary data.</text>
</comment>
<dbReference type="PANTHER" id="PTHR46566">
    <property type="entry name" value="1-PHOSPHOFRUCTOKINASE-RELATED"/>
    <property type="match status" value="1"/>
</dbReference>
<evidence type="ECO:0000313" key="8">
    <source>
        <dbReference type="Proteomes" id="UP000062788"/>
    </source>
</evidence>
<keyword evidence="4 7" id="KW-0418">Kinase</keyword>
<dbReference type="EMBL" id="LOWA01000056">
    <property type="protein sequence ID" value="KVE23964.1"/>
    <property type="molecule type" value="Genomic_DNA"/>
</dbReference>
<organism evidence="7 8">
    <name type="scientific">Burkholderia singularis</name>
    <dbReference type="NCBI Taxonomy" id="1503053"/>
    <lineage>
        <taxon>Bacteria</taxon>
        <taxon>Pseudomonadati</taxon>
        <taxon>Pseudomonadota</taxon>
        <taxon>Betaproteobacteria</taxon>
        <taxon>Burkholderiales</taxon>
        <taxon>Burkholderiaceae</taxon>
        <taxon>Burkholderia</taxon>
        <taxon>pseudomallei group</taxon>
    </lineage>
</organism>
<dbReference type="InterPro" id="IPR017583">
    <property type="entry name" value="Tagatose/fructose_Pkinase"/>
</dbReference>
<evidence type="ECO:0000256" key="1">
    <source>
        <dbReference type="ARBA" id="ARBA00010688"/>
    </source>
</evidence>
<dbReference type="GO" id="GO:0005829">
    <property type="term" value="C:cytosol"/>
    <property type="evidence" value="ECO:0007669"/>
    <property type="project" value="TreeGrafter"/>
</dbReference>
<feature type="domain" description="Carbohydrate kinase PfkB" evidence="6">
    <location>
        <begin position="332"/>
        <end position="385"/>
    </location>
</feature>
<dbReference type="SUPFAM" id="SSF53613">
    <property type="entry name" value="Ribokinase-like"/>
    <property type="match status" value="1"/>
</dbReference>
<evidence type="ECO:0000259" key="6">
    <source>
        <dbReference type="Pfam" id="PF00294"/>
    </source>
</evidence>
<evidence type="ECO:0000256" key="5">
    <source>
        <dbReference type="ARBA" id="ARBA00022840"/>
    </source>
</evidence>
<dbReference type="NCBIfam" id="TIGR03168">
    <property type="entry name" value="1-PFK"/>
    <property type="match status" value="1"/>
</dbReference>
<evidence type="ECO:0000313" key="7">
    <source>
        <dbReference type="EMBL" id="KVE23964.1"/>
    </source>
</evidence>
<keyword evidence="8" id="KW-1185">Reference proteome</keyword>
<name>A0A118DLT7_9BURK</name>
<dbReference type="Pfam" id="PF00294">
    <property type="entry name" value="PfkB"/>
    <property type="match status" value="2"/>
</dbReference>
<accession>A0A118DLT7</accession>
<dbReference type="Proteomes" id="UP000062788">
    <property type="component" value="Unassembled WGS sequence"/>
</dbReference>
<evidence type="ECO:0000256" key="4">
    <source>
        <dbReference type="ARBA" id="ARBA00022777"/>
    </source>
</evidence>
<dbReference type="Gene3D" id="3.40.1190.20">
    <property type="match status" value="2"/>
</dbReference>